<protein>
    <submittedName>
        <fullName evidence="2">Uncharacterized protein</fullName>
    </submittedName>
</protein>
<dbReference type="EMBL" id="LAZR01001196">
    <property type="protein sequence ID" value="KKN48917.1"/>
    <property type="molecule type" value="Genomic_DNA"/>
</dbReference>
<evidence type="ECO:0000313" key="2">
    <source>
        <dbReference type="EMBL" id="KKN48917.1"/>
    </source>
</evidence>
<dbReference type="AlphaFoldDB" id="A0A0F9RGT5"/>
<reference evidence="2" key="1">
    <citation type="journal article" date="2015" name="Nature">
        <title>Complex archaea that bridge the gap between prokaryotes and eukaryotes.</title>
        <authorList>
            <person name="Spang A."/>
            <person name="Saw J.H."/>
            <person name="Jorgensen S.L."/>
            <person name="Zaremba-Niedzwiedzka K."/>
            <person name="Martijn J."/>
            <person name="Lind A.E."/>
            <person name="van Eijk R."/>
            <person name="Schleper C."/>
            <person name="Guy L."/>
            <person name="Ettema T.J."/>
        </authorList>
    </citation>
    <scope>NUCLEOTIDE SEQUENCE</scope>
</reference>
<evidence type="ECO:0000256" key="1">
    <source>
        <dbReference type="SAM" id="MobiDB-lite"/>
    </source>
</evidence>
<feature type="region of interest" description="Disordered" evidence="1">
    <location>
        <begin position="1"/>
        <end position="30"/>
    </location>
</feature>
<sequence length="111" mass="11474">MARTNLPVQSLPGAGASQLTATAGDATNDHEMINDGHTQIIVFNGGVGAVEVTIISVNCSHGRTGNIVQSIPAGQDYKFGPFQAAEWNQPAGKLNIDLDIDTSVTLVAITG</sequence>
<proteinExistence type="predicted"/>
<comment type="caution">
    <text evidence="2">The sequence shown here is derived from an EMBL/GenBank/DDBJ whole genome shotgun (WGS) entry which is preliminary data.</text>
</comment>
<accession>A0A0F9RGT5</accession>
<gene>
    <name evidence="2" type="ORF">LCGC14_0648150</name>
</gene>
<organism evidence="2">
    <name type="scientific">marine sediment metagenome</name>
    <dbReference type="NCBI Taxonomy" id="412755"/>
    <lineage>
        <taxon>unclassified sequences</taxon>
        <taxon>metagenomes</taxon>
        <taxon>ecological metagenomes</taxon>
    </lineage>
</organism>
<name>A0A0F9RGT5_9ZZZZ</name>